<dbReference type="Proteomes" id="UP001167160">
    <property type="component" value="Unassembled WGS sequence"/>
</dbReference>
<evidence type="ECO:0000313" key="1">
    <source>
        <dbReference type="EMBL" id="MCM2580439.1"/>
    </source>
</evidence>
<gene>
    <name evidence="1" type="ORF">M1E25_24405</name>
</gene>
<dbReference type="RefSeq" id="WP_251419288.1">
    <property type="nucleotide sequence ID" value="NZ_JAMQGM010000064.1"/>
</dbReference>
<accession>A0ABT0XDE1</accession>
<organism evidence="1 2">
    <name type="scientific">Streptomyces meridianus</name>
    <dbReference type="NCBI Taxonomy" id="2938945"/>
    <lineage>
        <taxon>Bacteria</taxon>
        <taxon>Bacillati</taxon>
        <taxon>Actinomycetota</taxon>
        <taxon>Actinomycetes</taxon>
        <taxon>Kitasatosporales</taxon>
        <taxon>Streptomycetaceae</taxon>
        <taxon>Streptomyces</taxon>
    </lineage>
</organism>
<dbReference type="EMBL" id="JAMQGM010000064">
    <property type="protein sequence ID" value="MCM2580439.1"/>
    <property type="molecule type" value="Genomic_DNA"/>
</dbReference>
<evidence type="ECO:0000313" key="2">
    <source>
        <dbReference type="Proteomes" id="UP001167160"/>
    </source>
</evidence>
<proteinExistence type="predicted"/>
<sequence length="169" mass="17951">MAQYPNIAAGQRITGQLLRDMQPTYIYKTVNTDRASTTTLTNDPDLTVDLDANAVYMVEFCVMLGGPGPTKTAWAVPAGSDGLKGVQGPASTANSDDGISMRTGSHNFGTVVTYGYRSSGAGNLEFIQESGLVITTTAGTLAYQWAQVTSNTTPARCGRGSWMRVTRVQ</sequence>
<protein>
    <submittedName>
        <fullName evidence="1">Uncharacterized protein</fullName>
    </submittedName>
</protein>
<name>A0ABT0XDE1_9ACTN</name>
<reference evidence="1" key="1">
    <citation type="journal article" date="2023" name="Int. J. Syst. Evol. Microbiol.">
        <title>Streptomyces meridianus sp. nov. isolated from brackish water of the Tagus estuary in Alcochete, Portugal.</title>
        <authorList>
            <person name="Santos J.D.N."/>
            <person name="Klimek D."/>
            <person name="Calusinska M."/>
            <person name="Lobo Da Cunha A."/>
            <person name="Catita J."/>
            <person name="Goncalves H."/>
            <person name="Gonzalez I."/>
            <person name="Reyes F."/>
            <person name="Lage O.M."/>
        </authorList>
    </citation>
    <scope>NUCLEOTIDE SEQUENCE</scope>
    <source>
        <strain evidence="1">MTZ3.1</strain>
    </source>
</reference>
<keyword evidence="2" id="KW-1185">Reference proteome</keyword>
<comment type="caution">
    <text evidence="1">The sequence shown here is derived from an EMBL/GenBank/DDBJ whole genome shotgun (WGS) entry which is preliminary data.</text>
</comment>